<accession>A0AAD7DKS6</accession>
<name>A0AAD7DKS6_MYCRO</name>
<protein>
    <submittedName>
        <fullName evidence="1">Uncharacterized protein</fullName>
    </submittedName>
</protein>
<dbReference type="AlphaFoldDB" id="A0AAD7DKS6"/>
<evidence type="ECO:0000313" key="2">
    <source>
        <dbReference type="Proteomes" id="UP001221757"/>
    </source>
</evidence>
<dbReference type="EMBL" id="JARKIE010000043">
    <property type="protein sequence ID" value="KAJ7694095.1"/>
    <property type="molecule type" value="Genomic_DNA"/>
</dbReference>
<keyword evidence="2" id="KW-1185">Reference proteome</keyword>
<sequence>RTFAHQFKRKHLGGQGMYTKSRALLDAIEDRIRMASVQYRAARKVLWALRGASDWEKVLQELRPDDVRGMNERLMNDSEKEESWKARALAGLPADGVGKDLDEYGEPVELIVLFNLETGEGCRLLSWIWYTASTSADTAGDGKLHTGTDLPTVQGMEADNVSDIQVEWLKARARADCWREELILLEEEMRRTLVFCTWKANWWLKRAAPRTDVSPELAEGLQTYALE</sequence>
<feature type="non-terminal residue" evidence="1">
    <location>
        <position position="1"/>
    </location>
</feature>
<organism evidence="1 2">
    <name type="scientific">Mycena rosella</name>
    <name type="common">Pink bonnet</name>
    <name type="synonym">Agaricus rosellus</name>
    <dbReference type="NCBI Taxonomy" id="1033263"/>
    <lineage>
        <taxon>Eukaryota</taxon>
        <taxon>Fungi</taxon>
        <taxon>Dikarya</taxon>
        <taxon>Basidiomycota</taxon>
        <taxon>Agaricomycotina</taxon>
        <taxon>Agaricomycetes</taxon>
        <taxon>Agaricomycetidae</taxon>
        <taxon>Agaricales</taxon>
        <taxon>Marasmiineae</taxon>
        <taxon>Mycenaceae</taxon>
        <taxon>Mycena</taxon>
    </lineage>
</organism>
<evidence type="ECO:0000313" key="1">
    <source>
        <dbReference type="EMBL" id="KAJ7694095.1"/>
    </source>
</evidence>
<dbReference type="Proteomes" id="UP001221757">
    <property type="component" value="Unassembled WGS sequence"/>
</dbReference>
<comment type="caution">
    <text evidence="1">The sequence shown here is derived from an EMBL/GenBank/DDBJ whole genome shotgun (WGS) entry which is preliminary data.</text>
</comment>
<reference evidence="1" key="1">
    <citation type="submission" date="2023-03" db="EMBL/GenBank/DDBJ databases">
        <title>Massive genome expansion in bonnet fungi (Mycena s.s.) driven by repeated elements and novel gene families across ecological guilds.</title>
        <authorList>
            <consortium name="Lawrence Berkeley National Laboratory"/>
            <person name="Harder C.B."/>
            <person name="Miyauchi S."/>
            <person name="Viragh M."/>
            <person name="Kuo A."/>
            <person name="Thoen E."/>
            <person name="Andreopoulos B."/>
            <person name="Lu D."/>
            <person name="Skrede I."/>
            <person name="Drula E."/>
            <person name="Henrissat B."/>
            <person name="Morin E."/>
            <person name="Kohler A."/>
            <person name="Barry K."/>
            <person name="LaButti K."/>
            <person name="Morin E."/>
            <person name="Salamov A."/>
            <person name="Lipzen A."/>
            <person name="Mereny Z."/>
            <person name="Hegedus B."/>
            <person name="Baldrian P."/>
            <person name="Stursova M."/>
            <person name="Weitz H."/>
            <person name="Taylor A."/>
            <person name="Grigoriev I.V."/>
            <person name="Nagy L.G."/>
            <person name="Martin F."/>
            <person name="Kauserud H."/>
        </authorList>
    </citation>
    <scope>NUCLEOTIDE SEQUENCE</scope>
    <source>
        <strain evidence="1">CBHHK067</strain>
    </source>
</reference>
<gene>
    <name evidence="1" type="ORF">B0H17DRAFT_931964</name>
</gene>
<proteinExistence type="predicted"/>